<keyword evidence="3" id="KW-1185">Reference proteome</keyword>
<dbReference type="RefSeq" id="XP_003011333.1">
    <property type="nucleotide sequence ID" value="XM_003011287.1"/>
</dbReference>
<dbReference type="GeneID" id="9526353"/>
<feature type="region of interest" description="Disordered" evidence="1">
    <location>
        <begin position="65"/>
        <end position="84"/>
    </location>
</feature>
<accession>D4B1R1</accession>
<dbReference type="Proteomes" id="UP000008866">
    <property type="component" value="Unassembled WGS sequence"/>
</dbReference>
<feature type="region of interest" description="Disordered" evidence="1">
    <location>
        <begin position="144"/>
        <end position="163"/>
    </location>
</feature>
<feature type="region of interest" description="Disordered" evidence="1">
    <location>
        <begin position="280"/>
        <end position="308"/>
    </location>
</feature>
<sequence length="335" mass="37485">MGELPVTEGVPGIGEREGADRRPGALLLAPLLADRDEDGVRFKGRICEEERRRWCVELLAGVSEEDENDSGMDESRRAEKRAAGPVSQVQVSNRAILARELADIFFLSTVETAAQRIWRLANNSLQKKRRRAWSSVRRALLGAQRRGKGNKKERERERERERAAEVGDGRVFLFPPATTTALLPPSSFSASLCHCRRPLASFFPPGAASAGPGCLGLRYELSDGETQRKDDQDEDEDKIRRRKRLFFLLFFRKIQGDGGFAWFSWLLVEVLFFLSSVDQTTGGPSGPPPRDTANDSAIQGRRKMGHQRALSQQRGNRLSALLHLPYALSFAWLAP</sequence>
<proteinExistence type="predicted"/>
<comment type="caution">
    <text evidence="2">The sequence shown here is derived from an EMBL/GenBank/DDBJ whole genome shotgun (WGS) entry which is preliminary data.</text>
</comment>
<gene>
    <name evidence="2" type="ORF">ARB_02392</name>
</gene>
<evidence type="ECO:0000256" key="1">
    <source>
        <dbReference type="SAM" id="MobiDB-lite"/>
    </source>
</evidence>
<feature type="compositionally biased region" description="Basic and acidic residues" evidence="1">
    <location>
        <begin position="73"/>
        <end position="82"/>
    </location>
</feature>
<dbReference type="KEGG" id="abe:ARB_02392"/>
<reference evidence="3" key="1">
    <citation type="journal article" date="2011" name="Genome Biol.">
        <title>Comparative and functional genomics provide insights into the pathogenicity of dermatophytic fungi.</title>
        <authorList>
            <person name="Burmester A."/>
            <person name="Shelest E."/>
            <person name="Gloeckner G."/>
            <person name="Heddergott C."/>
            <person name="Schindler S."/>
            <person name="Staib P."/>
            <person name="Heidel A."/>
            <person name="Felder M."/>
            <person name="Petzold A."/>
            <person name="Szafranski K."/>
            <person name="Feuermann M."/>
            <person name="Pedruzzi I."/>
            <person name="Priebe S."/>
            <person name="Groth M."/>
            <person name="Winkler R."/>
            <person name="Li W."/>
            <person name="Kniemeyer O."/>
            <person name="Schroeckh V."/>
            <person name="Hertweck C."/>
            <person name="Hube B."/>
            <person name="White T.C."/>
            <person name="Platzer M."/>
            <person name="Guthke R."/>
            <person name="Heitman J."/>
            <person name="Woestemeyer J."/>
            <person name="Zipfel P.F."/>
            <person name="Monod M."/>
            <person name="Brakhage A.A."/>
        </authorList>
    </citation>
    <scope>NUCLEOTIDE SEQUENCE [LARGE SCALE GENOMIC DNA]</scope>
    <source>
        <strain evidence="3">ATCC MYA-4681 / CBS 112371</strain>
    </source>
</reference>
<evidence type="ECO:0000313" key="2">
    <source>
        <dbReference type="EMBL" id="EFE30693.1"/>
    </source>
</evidence>
<feature type="compositionally biased region" description="Basic and acidic residues" evidence="1">
    <location>
        <begin position="150"/>
        <end position="163"/>
    </location>
</feature>
<name>D4B1R1_ARTBC</name>
<protein>
    <submittedName>
        <fullName evidence="2">Uncharacterized protein</fullName>
    </submittedName>
</protein>
<organism evidence="2 3">
    <name type="scientific">Arthroderma benhamiae (strain ATCC MYA-4681 / CBS 112371)</name>
    <name type="common">Trichophyton mentagrophytes</name>
    <dbReference type="NCBI Taxonomy" id="663331"/>
    <lineage>
        <taxon>Eukaryota</taxon>
        <taxon>Fungi</taxon>
        <taxon>Dikarya</taxon>
        <taxon>Ascomycota</taxon>
        <taxon>Pezizomycotina</taxon>
        <taxon>Eurotiomycetes</taxon>
        <taxon>Eurotiomycetidae</taxon>
        <taxon>Onygenales</taxon>
        <taxon>Arthrodermataceae</taxon>
        <taxon>Trichophyton</taxon>
    </lineage>
</organism>
<dbReference type="HOGENOM" id="CLU_828935_0_0_1"/>
<dbReference type="EMBL" id="ABSU01000027">
    <property type="protein sequence ID" value="EFE30693.1"/>
    <property type="molecule type" value="Genomic_DNA"/>
</dbReference>
<evidence type="ECO:0000313" key="3">
    <source>
        <dbReference type="Proteomes" id="UP000008866"/>
    </source>
</evidence>
<dbReference type="AlphaFoldDB" id="D4B1R1"/>